<keyword evidence="1" id="KW-0812">Transmembrane</keyword>
<feature type="transmembrane region" description="Helical" evidence="1">
    <location>
        <begin position="359"/>
        <end position="379"/>
    </location>
</feature>
<evidence type="ECO:0000313" key="4">
    <source>
        <dbReference type="Proteomes" id="UP000683360"/>
    </source>
</evidence>
<keyword evidence="2" id="KW-0732">Signal</keyword>
<evidence type="ECO:0000256" key="1">
    <source>
        <dbReference type="SAM" id="Phobius"/>
    </source>
</evidence>
<dbReference type="Proteomes" id="UP000683360">
    <property type="component" value="Unassembled WGS sequence"/>
</dbReference>
<dbReference type="OrthoDB" id="6160294at2759"/>
<keyword evidence="4" id="KW-1185">Reference proteome</keyword>
<feature type="signal peptide" evidence="2">
    <location>
        <begin position="1"/>
        <end position="20"/>
    </location>
</feature>
<keyword evidence="1" id="KW-1133">Transmembrane helix</keyword>
<feature type="transmembrane region" description="Helical" evidence="1">
    <location>
        <begin position="218"/>
        <end position="238"/>
    </location>
</feature>
<feature type="chain" id="PRO_5035776653" evidence="2">
    <location>
        <begin position="21"/>
        <end position="414"/>
    </location>
</feature>
<reference evidence="3" key="1">
    <citation type="submission" date="2021-03" db="EMBL/GenBank/DDBJ databases">
        <authorList>
            <person name="Bekaert M."/>
        </authorList>
    </citation>
    <scope>NUCLEOTIDE SEQUENCE</scope>
</reference>
<keyword evidence="1" id="KW-0472">Membrane</keyword>
<dbReference type="EMBL" id="CAJPWZ010000338">
    <property type="protein sequence ID" value="CAG2190680.1"/>
    <property type="molecule type" value="Genomic_DNA"/>
</dbReference>
<organism evidence="3 4">
    <name type="scientific">Mytilus edulis</name>
    <name type="common">Blue mussel</name>
    <dbReference type="NCBI Taxonomy" id="6550"/>
    <lineage>
        <taxon>Eukaryota</taxon>
        <taxon>Metazoa</taxon>
        <taxon>Spiralia</taxon>
        <taxon>Lophotrochozoa</taxon>
        <taxon>Mollusca</taxon>
        <taxon>Bivalvia</taxon>
        <taxon>Autobranchia</taxon>
        <taxon>Pteriomorphia</taxon>
        <taxon>Mytilida</taxon>
        <taxon>Mytiloidea</taxon>
        <taxon>Mytilidae</taxon>
        <taxon>Mytilinae</taxon>
        <taxon>Mytilus</taxon>
    </lineage>
</organism>
<dbReference type="AlphaFoldDB" id="A0A8S3Q607"/>
<sequence length="414" mass="48734">MKVLLSVTFIYLLQTSLLEGFTVRSRNNQIRENASYLENPKQPSSFCSENCTFVINSDSLITAQKTFQKFMEFKTSMLLYLNIKTLNFTLKPDDQKKLNQFQEWHWTLTENVWYLGLPIDLDYASFHITYIGESRIRLNIDSLNSDCCLIDDAVIDQIRNRLWSDVFSNESKALLCNRYFEHQDWKRTFFVITTVWLGYDLFCKGPDVDKAHSEQTNASASLLIPILCFYISMYYPIVNKLIESEPVKRQLEQIKRHLSDGMQLTDYLEGDSPFGYRRGVLRYFFVSKLKDNDKISKFLPMHRLNCIYCFLFLIYSLLPMVLEVIYDVEELKDFDSIYKLGMPIFNLTEQIKHFVKIDYRLQIAVSVIIIPFVSIANLLSYKRLSESQDFLIYLKWNSWCLKPRGKFCALLVAL</sequence>
<feature type="transmembrane region" description="Helical" evidence="1">
    <location>
        <begin position="304"/>
        <end position="326"/>
    </location>
</feature>
<evidence type="ECO:0000313" key="3">
    <source>
        <dbReference type="EMBL" id="CAG2190680.1"/>
    </source>
</evidence>
<accession>A0A8S3Q607</accession>
<gene>
    <name evidence="3" type="ORF">MEDL_5939</name>
</gene>
<evidence type="ECO:0000256" key="2">
    <source>
        <dbReference type="SAM" id="SignalP"/>
    </source>
</evidence>
<comment type="caution">
    <text evidence="3">The sequence shown here is derived from an EMBL/GenBank/DDBJ whole genome shotgun (WGS) entry which is preliminary data.</text>
</comment>
<proteinExistence type="predicted"/>
<name>A0A8S3Q607_MYTED</name>
<protein>
    <submittedName>
        <fullName evidence="3">Uncharacterized protein</fullName>
    </submittedName>
</protein>